<evidence type="ECO:0000313" key="2">
    <source>
        <dbReference type="EMBL" id="QIG81535.1"/>
    </source>
</evidence>
<organism evidence="2 3">
    <name type="scientific">Stakelama tenebrarum</name>
    <dbReference type="NCBI Taxonomy" id="2711215"/>
    <lineage>
        <taxon>Bacteria</taxon>
        <taxon>Pseudomonadati</taxon>
        <taxon>Pseudomonadota</taxon>
        <taxon>Alphaproteobacteria</taxon>
        <taxon>Sphingomonadales</taxon>
        <taxon>Sphingomonadaceae</taxon>
        <taxon>Stakelama</taxon>
    </lineage>
</organism>
<dbReference type="RefSeq" id="WP_165328462.1">
    <property type="nucleotide sequence ID" value="NZ_CP049109.1"/>
</dbReference>
<gene>
    <name evidence="2" type="ORF">G5C33_18250</name>
</gene>
<reference evidence="2 3" key="1">
    <citation type="submission" date="2020-02" db="EMBL/GenBank/DDBJ databases">
        <authorList>
            <person name="Zheng R.K."/>
            <person name="Sun C.M."/>
        </authorList>
    </citation>
    <scope>NUCLEOTIDE SEQUENCE [LARGE SCALE GENOMIC DNA]</scope>
    <source>
        <strain evidence="3">zrk23</strain>
    </source>
</reference>
<dbReference type="Pfam" id="PF05751">
    <property type="entry name" value="FixH"/>
    <property type="match status" value="1"/>
</dbReference>
<keyword evidence="3" id="KW-1185">Reference proteome</keyword>
<protein>
    <recommendedName>
        <fullName evidence="4">Nitrogen fixation protein FixH</fullName>
    </recommendedName>
</protein>
<evidence type="ECO:0008006" key="4">
    <source>
        <dbReference type="Google" id="ProtNLM"/>
    </source>
</evidence>
<proteinExistence type="predicted"/>
<dbReference type="EMBL" id="CP049109">
    <property type="protein sequence ID" value="QIG81535.1"/>
    <property type="molecule type" value="Genomic_DNA"/>
</dbReference>
<dbReference type="PIRSF" id="PIRSF011386">
    <property type="entry name" value="FixH"/>
    <property type="match status" value="1"/>
</dbReference>
<feature type="transmembrane region" description="Helical" evidence="1">
    <location>
        <begin position="6"/>
        <end position="27"/>
    </location>
</feature>
<dbReference type="KEGG" id="spzr:G5C33_18250"/>
<keyword evidence="1" id="KW-0812">Transmembrane</keyword>
<sequence length="153" mass="16860">MIKRFTGWHMLGVMFVMFGVIIAVNVIMATSAIRGFGGVTVENPYVASQHYNKWIDAGRKQAAAGWKAAPLVAADGTLVVLLQRAGETITGADVTVKASHPFGHAEERRFDMRWNGAEGVYETDHKLPAGRWQLRIAIDAAGDRAYFDEEVRI</sequence>
<name>A0A6G6Y9C8_9SPHN</name>
<dbReference type="InterPro" id="IPR018037">
    <property type="entry name" value="FixH_proteobacterial"/>
</dbReference>
<keyword evidence="1" id="KW-1133">Transmembrane helix</keyword>
<dbReference type="AlphaFoldDB" id="A0A6G6Y9C8"/>
<evidence type="ECO:0000313" key="3">
    <source>
        <dbReference type="Proteomes" id="UP000501568"/>
    </source>
</evidence>
<dbReference type="Proteomes" id="UP000501568">
    <property type="component" value="Chromosome"/>
</dbReference>
<keyword evidence="1" id="KW-0472">Membrane</keyword>
<accession>A0A6G6Y9C8</accession>
<dbReference type="InterPro" id="IPR008620">
    <property type="entry name" value="FixH"/>
</dbReference>
<evidence type="ECO:0000256" key="1">
    <source>
        <dbReference type="SAM" id="Phobius"/>
    </source>
</evidence>